<proteinExistence type="predicted"/>
<protein>
    <submittedName>
        <fullName evidence="2">IS110 family transposase</fullName>
    </submittedName>
</protein>
<reference evidence="2" key="1">
    <citation type="submission" date="2022-06" db="EMBL/GenBank/DDBJ databases">
        <title>Whole genome shotgun sequencing (WGS) of Rathayibacter sp. ZW T2_19, isolated from stored onions (Allium cepa).</title>
        <authorList>
            <person name="Stoll D.A."/>
            <person name="Huch M."/>
        </authorList>
    </citation>
    <scope>NUCLEOTIDE SEQUENCE</scope>
    <source>
        <strain evidence="2">ZW T2_19</strain>
    </source>
</reference>
<comment type="caution">
    <text evidence="2">The sequence shown here is derived from an EMBL/GenBank/DDBJ whole genome shotgun (WGS) entry which is preliminary data.</text>
</comment>
<accession>A0A9X2IS49</accession>
<dbReference type="AlphaFoldDB" id="A0A9X2IS49"/>
<gene>
    <name evidence="2" type="ORF">NB037_03940</name>
</gene>
<dbReference type="EMBL" id="JAMRYM010000007">
    <property type="protein sequence ID" value="MCM6761562.1"/>
    <property type="molecule type" value="Genomic_DNA"/>
</dbReference>
<dbReference type="InterPro" id="IPR002525">
    <property type="entry name" value="Transp_IS110-like_N"/>
</dbReference>
<dbReference type="Pfam" id="PF01548">
    <property type="entry name" value="DEDD_Tnp_IS110"/>
    <property type="match status" value="1"/>
</dbReference>
<dbReference type="GO" id="GO:0004803">
    <property type="term" value="F:transposase activity"/>
    <property type="evidence" value="ECO:0007669"/>
    <property type="project" value="InterPro"/>
</dbReference>
<dbReference type="PANTHER" id="PTHR33055:SF16">
    <property type="entry name" value="TRANSPOSASE FOR INSERTION SEQUENCE ELEMENT IS1547"/>
    <property type="match status" value="1"/>
</dbReference>
<sequence>MTRNTVQAQSVREIVAGIDTHQDSHHVAVLDTAGRVVADQAFPATAAGFAALLSWIGVFGTLLRIGVEGTSSYGAALTRFLLAQNVSVIEVPPGDAAARRRRGKTDAFDAEAAARRALDEQSPRIPKDTTSTVEALRLLSTTRNLLVKQQKEITGQVD</sequence>
<dbReference type="InterPro" id="IPR047650">
    <property type="entry name" value="Transpos_IS110"/>
</dbReference>
<keyword evidence="3" id="KW-1185">Reference proteome</keyword>
<evidence type="ECO:0000313" key="3">
    <source>
        <dbReference type="Proteomes" id="UP001155240"/>
    </source>
</evidence>
<organism evidence="2 3">
    <name type="scientific">Rathayibacter rubneri</name>
    <dbReference type="NCBI Taxonomy" id="2950106"/>
    <lineage>
        <taxon>Bacteria</taxon>
        <taxon>Bacillati</taxon>
        <taxon>Actinomycetota</taxon>
        <taxon>Actinomycetes</taxon>
        <taxon>Micrococcales</taxon>
        <taxon>Microbacteriaceae</taxon>
        <taxon>Rathayibacter</taxon>
    </lineage>
</organism>
<feature type="domain" description="Transposase IS110-like N-terminal" evidence="1">
    <location>
        <begin position="16"/>
        <end position="152"/>
    </location>
</feature>
<name>A0A9X2IS49_9MICO</name>
<dbReference type="GO" id="GO:0003677">
    <property type="term" value="F:DNA binding"/>
    <property type="evidence" value="ECO:0007669"/>
    <property type="project" value="InterPro"/>
</dbReference>
<feature type="non-terminal residue" evidence="2">
    <location>
        <position position="158"/>
    </location>
</feature>
<dbReference type="PANTHER" id="PTHR33055">
    <property type="entry name" value="TRANSPOSASE FOR INSERTION SEQUENCE ELEMENT IS1111A"/>
    <property type="match status" value="1"/>
</dbReference>
<evidence type="ECO:0000259" key="1">
    <source>
        <dbReference type="Pfam" id="PF01548"/>
    </source>
</evidence>
<evidence type="ECO:0000313" key="2">
    <source>
        <dbReference type="EMBL" id="MCM6761562.1"/>
    </source>
</evidence>
<dbReference type="RefSeq" id="WP_251943893.1">
    <property type="nucleotide sequence ID" value="NZ_JAMRYM010000007.1"/>
</dbReference>
<dbReference type="Proteomes" id="UP001155240">
    <property type="component" value="Unassembled WGS sequence"/>
</dbReference>
<dbReference type="GO" id="GO:0006313">
    <property type="term" value="P:DNA transposition"/>
    <property type="evidence" value="ECO:0007669"/>
    <property type="project" value="InterPro"/>
</dbReference>